<dbReference type="AlphaFoldDB" id="A0A081BQ65"/>
<organism evidence="1">
    <name type="scientific">Candidatus Moduliflexus flocculans</name>
    <dbReference type="NCBI Taxonomy" id="1499966"/>
    <lineage>
        <taxon>Bacteria</taxon>
        <taxon>Candidatus Moduliflexota</taxon>
        <taxon>Candidatus Moduliflexia</taxon>
        <taxon>Candidatus Moduliflexales</taxon>
        <taxon>Candidatus Moduliflexaceae</taxon>
    </lineage>
</organism>
<protein>
    <submittedName>
        <fullName evidence="1">Uncharacterized protein</fullName>
    </submittedName>
</protein>
<name>A0A081BQ65_9BACT</name>
<reference evidence="1" key="1">
    <citation type="journal article" date="2015" name="PeerJ">
        <title>First genomic representation of candidate bacterial phylum KSB3 points to enhanced environmental sensing as a trigger of wastewater bulking.</title>
        <authorList>
            <person name="Sekiguchi Y."/>
            <person name="Ohashi A."/>
            <person name="Parks D.H."/>
            <person name="Yamauchi T."/>
            <person name="Tyson G.W."/>
            <person name="Hugenholtz P."/>
        </authorList>
    </citation>
    <scope>NUCLEOTIDE SEQUENCE [LARGE SCALE GENOMIC DNA]</scope>
</reference>
<evidence type="ECO:0000313" key="1">
    <source>
        <dbReference type="EMBL" id="GAK52531.1"/>
    </source>
</evidence>
<dbReference type="EMBL" id="DF820458">
    <property type="protein sequence ID" value="GAK52531.1"/>
    <property type="molecule type" value="Genomic_DNA"/>
</dbReference>
<dbReference type="Proteomes" id="UP000030700">
    <property type="component" value="Unassembled WGS sequence"/>
</dbReference>
<accession>A0A081BQ65</accession>
<dbReference type="HOGENOM" id="CLU_2630942_0_0_0"/>
<sequence>MKIKNLIRQLYMERQALAWGKQESVPSDTRLKPGVPFHVPNYFFNNHQALTEFIAPIKRKSRERPLGVLMALKTQKP</sequence>
<keyword evidence="2" id="KW-1185">Reference proteome</keyword>
<proteinExistence type="predicted"/>
<evidence type="ECO:0000313" key="2">
    <source>
        <dbReference type="Proteomes" id="UP000030700"/>
    </source>
</evidence>
<gene>
    <name evidence="1" type="ORF">U14_03782</name>
</gene>